<keyword evidence="3" id="KW-1185">Reference proteome</keyword>
<reference evidence="2" key="2">
    <citation type="submission" date="2019-07" db="EMBL/GenBank/DDBJ databases">
        <authorList>
            <person name="Seetharam A."/>
            <person name="Woodhouse M."/>
            <person name="Cannon E."/>
        </authorList>
    </citation>
    <scope>NUCLEOTIDE SEQUENCE [LARGE SCALE GENOMIC DNA]</scope>
    <source>
        <strain evidence="2">cv. B73</strain>
    </source>
</reference>
<organism evidence="2 3">
    <name type="scientific">Zea mays</name>
    <name type="common">Maize</name>
    <dbReference type="NCBI Taxonomy" id="4577"/>
    <lineage>
        <taxon>Eukaryota</taxon>
        <taxon>Viridiplantae</taxon>
        <taxon>Streptophyta</taxon>
        <taxon>Embryophyta</taxon>
        <taxon>Tracheophyta</taxon>
        <taxon>Spermatophyta</taxon>
        <taxon>Magnoliopsida</taxon>
        <taxon>Liliopsida</taxon>
        <taxon>Poales</taxon>
        <taxon>Poaceae</taxon>
        <taxon>PACMAD clade</taxon>
        <taxon>Panicoideae</taxon>
        <taxon>Andropogonodae</taxon>
        <taxon>Andropogoneae</taxon>
        <taxon>Tripsacinae</taxon>
        <taxon>Zea</taxon>
    </lineage>
</organism>
<feature type="compositionally biased region" description="Basic and acidic residues" evidence="1">
    <location>
        <begin position="27"/>
        <end position="41"/>
    </location>
</feature>
<proteinExistence type="predicted"/>
<name>A0A804LM97_MAIZE</name>
<accession>A0A804LM97</accession>
<evidence type="ECO:0000256" key="1">
    <source>
        <dbReference type="SAM" id="MobiDB-lite"/>
    </source>
</evidence>
<reference evidence="3" key="1">
    <citation type="submission" date="2015-12" db="EMBL/GenBank/DDBJ databases">
        <title>Update maize B73 reference genome by single molecule sequencing technologies.</title>
        <authorList>
            <consortium name="Maize Genome Sequencing Project"/>
            <person name="Ware D."/>
        </authorList>
    </citation>
    <scope>NUCLEOTIDE SEQUENCE [LARGE SCALE GENOMIC DNA]</scope>
    <source>
        <strain evidence="3">cv. B73</strain>
    </source>
</reference>
<feature type="compositionally biased region" description="Basic and acidic residues" evidence="1">
    <location>
        <begin position="89"/>
        <end position="106"/>
    </location>
</feature>
<dbReference type="Gramene" id="Zm00001eb021050_T001">
    <property type="protein sequence ID" value="Zm00001eb021050_P001"/>
    <property type="gene ID" value="Zm00001eb021050"/>
</dbReference>
<feature type="compositionally biased region" description="Basic residues" evidence="1">
    <location>
        <begin position="107"/>
        <end position="124"/>
    </location>
</feature>
<protein>
    <submittedName>
        <fullName evidence="2">Uncharacterized protein</fullName>
    </submittedName>
</protein>
<dbReference type="InParanoid" id="A0A804LM97"/>
<reference evidence="2" key="3">
    <citation type="submission" date="2021-05" db="UniProtKB">
        <authorList>
            <consortium name="EnsemblPlants"/>
        </authorList>
    </citation>
    <scope>IDENTIFICATION</scope>
    <source>
        <strain evidence="2">cv. B73</strain>
    </source>
</reference>
<dbReference type="EnsemblPlants" id="Zm00001eb021050_T001">
    <property type="protein sequence ID" value="Zm00001eb021050_P001"/>
    <property type="gene ID" value="Zm00001eb021050"/>
</dbReference>
<evidence type="ECO:0000313" key="2">
    <source>
        <dbReference type="EnsemblPlants" id="Zm00001eb021050_P001"/>
    </source>
</evidence>
<sequence>MSSSSSFPHVRRRHTQSSAYVRPKPNHVRESSSPDDRDAAPARRRCACGAAARRRVEPDQERQRPAHPGARRLGGDGARQAGQRRAAVRRGDGRRGAGGVRDELQARPRRHGRRRQGRGVRGLRVRAVVDQHPRARVLRAGQLTTSWT</sequence>
<dbReference type="Proteomes" id="UP000007305">
    <property type="component" value="Chromosome 1"/>
</dbReference>
<feature type="compositionally biased region" description="Basic and acidic residues" evidence="1">
    <location>
        <begin position="54"/>
        <end position="64"/>
    </location>
</feature>
<evidence type="ECO:0000313" key="3">
    <source>
        <dbReference type="Proteomes" id="UP000007305"/>
    </source>
</evidence>
<feature type="region of interest" description="Disordered" evidence="1">
    <location>
        <begin position="1"/>
        <end position="124"/>
    </location>
</feature>
<dbReference type="AlphaFoldDB" id="A0A804LM97"/>
<gene>
    <name evidence="2" type="primary">LOC100037767</name>
</gene>